<reference evidence="3 4" key="1">
    <citation type="submission" date="2018-08" db="EMBL/GenBank/DDBJ databases">
        <title>A genome reference for cultivated species of the human gut microbiota.</title>
        <authorList>
            <person name="Zou Y."/>
            <person name="Xue W."/>
            <person name="Luo G."/>
        </authorList>
    </citation>
    <scope>NUCLEOTIDE SEQUENCE [LARGE SCALE GENOMIC DNA]</scope>
    <source>
        <strain evidence="3 4">AF31-21AC</strain>
    </source>
</reference>
<evidence type="ECO:0000313" key="2">
    <source>
        <dbReference type="EMBL" id="MTR86679.1"/>
    </source>
</evidence>
<evidence type="ECO:0000313" key="5">
    <source>
        <dbReference type="Proteomes" id="UP000478483"/>
    </source>
</evidence>
<evidence type="ECO:0008006" key="6">
    <source>
        <dbReference type="Google" id="ProtNLM"/>
    </source>
</evidence>
<protein>
    <recommendedName>
        <fullName evidence="6">DUF3102 domain-containing protein</fullName>
    </recommendedName>
</protein>
<accession>A0A3R6K4W6</accession>
<reference evidence="2 5" key="2">
    <citation type="journal article" date="2019" name="Nat. Med.">
        <title>A library of human gut bacterial isolates paired with longitudinal multiomics data enables mechanistic microbiome research.</title>
        <authorList>
            <person name="Poyet M."/>
            <person name="Groussin M."/>
            <person name="Gibbons S.M."/>
            <person name="Avila-Pacheco J."/>
            <person name="Jiang X."/>
            <person name="Kearney S.M."/>
            <person name="Perrotta A.R."/>
            <person name="Berdy B."/>
            <person name="Zhao S."/>
            <person name="Lieberman T.D."/>
            <person name="Swanson P.K."/>
            <person name="Smith M."/>
            <person name="Roesemann S."/>
            <person name="Alexander J.E."/>
            <person name="Rich S.A."/>
            <person name="Livny J."/>
            <person name="Vlamakis H."/>
            <person name="Clish C."/>
            <person name="Bullock K."/>
            <person name="Deik A."/>
            <person name="Scott J."/>
            <person name="Pierce K.A."/>
            <person name="Xavier R.J."/>
            <person name="Alm E.J."/>
        </authorList>
    </citation>
    <scope>NUCLEOTIDE SEQUENCE [LARGE SCALE GENOMIC DNA]</scope>
    <source>
        <strain evidence="2 5">BIOML-A1</strain>
    </source>
</reference>
<name>A0A3R6K4W6_9FIRM</name>
<feature type="compositionally biased region" description="Basic and acidic residues" evidence="1">
    <location>
        <begin position="269"/>
        <end position="305"/>
    </location>
</feature>
<feature type="compositionally biased region" description="Polar residues" evidence="1">
    <location>
        <begin position="368"/>
        <end position="385"/>
    </location>
</feature>
<feature type="region of interest" description="Disordered" evidence="1">
    <location>
        <begin position="269"/>
        <end position="385"/>
    </location>
</feature>
<dbReference type="EMBL" id="QRQN01000013">
    <property type="protein sequence ID" value="RHN07213.1"/>
    <property type="molecule type" value="Genomic_DNA"/>
</dbReference>
<evidence type="ECO:0000313" key="3">
    <source>
        <dbReference type="EMBL" id="RHN07213.1"/>
    </source>
</evidence>
<evidence type="ECO:0000256" key="1">
    <source>
        <dbReference type="SAM" id="MobiDB-lite"/>
    </source>
</evidence>
<evidence type="ECO:0000313" key="4">
    <source>
        <dbReference type="Proteomes" id="UP000283586"/>
    </source>
</evidence>
<dbReference type="Proteomes" id="UP000283586">
    <property type="component" value="Unassembled WGS sequence"/>
</dbReference>
<gene>
    <name evidence="3" type="ORF">DWZ31_11590</name>
    <name evidence="2" type="ORF">GMD50_16870</name>
</gene>
<dbReference type="Proteomes" id="UP000478483">
    <property type="component" value="Unassembled WGS sequence"/>
</dbReference>
<comment type="caution">
    <text evidence="2">The sequence shown here is derived from an EMBL/GenBank/DDBJ whole genome shotgun (WGS) entry which is preliminary data.</text>
</comment>
<dbReference type="AlphaFoldDB" id="A0A3R6K4W6"/>
<proteinExistence type="predicted"/>
<dbReference type="EMBL" id="WNAJ01000026">
    <property type="protein sequence ID" value="MTR86679.1"/>
    <property type="molecule type" value="Genomic_DNA"/>
</dbReference>
<dbReference type="RefSeq" id="WP_118412454.1">
    <property type="nucleotide sequence ID" value="NZ_QRPI01000004.1"/>
</dbReference>
<feature type="compositionally biased region" description="Basic and acidic residues" evidence="1">
    <location>
        <begin position="355"/>
        <end position="367"/>
    </location>
</feature>
<organism evidence="2 5">
    <name type="scientific">Roseburia intestinalis</name>
    <dbReference type="NCBI Taxonomy" id="166486"/>
    <lineage>
        <taxon>Bacteria</taxon>
        <taxon>Bacillati</taxon>
        <taxon>Bacillota</taxon>
        <taxon>Clostridia</taxon>
        <taxon>Lachnospirales</taxon>
        <taxon>Lachnospiraceae</taxon>
        <taxon>Roseburia</taxon>
    </lineage>
</organism>
<sequence>MEEIMTQDHNVITYTDYATYKHDLDTELQGAVEKFVRIGYLLKVAQDTGILAGSGYSNVNEFAMKEYGLDKTQVSRFIRINDRFSKDGYSMELKEEYQKFGYAKLSLMLTLPDEINEILTPEMSKTEISTVKEEFEEEQKISDIEVMIEQETETTKTAETIFEKVILNIFHDEPQLFKDVINTLKNGQDVLEIMAPADMKVYMTRIPGIGKLAVSVNNLKKMIEIVSTRSMEKEQIMQEEVTETIRNMTGSFDVKSAWENMFHENFPETEKSKVAPVQRKESHVQPSKKKPEPVKETPKTLHDIEPDIPEPSPIEPEEQPEDIKTDEPEAAGEQQLPGQDSIENHPEYMPDEPEKEEKEPEITENETKSTGNITENAENSMTDNKNINKGYKSAITNNLNTLQNLWNSGDPHRIEKMISILDDLHWRLRKVEEIEETENEED</sequence>